<keyword evidence="4" id="KW-1185">Reference proteome</keyword>
<evidence type="ECO:0000313" key="3">
    <source>
        <dbReference type="EMBL" id="RHZ81860.1"/>
    </source>
</evidence>
<feature type="transmembrane region" description="Helical" evidence="2">
    <location>
        <begin position="6"/>
        <end position="25"/>
    </location>
</feature>
<organism evidence="3 4">
    <name type="scientific">Diversispora epigaea</name>
    <dbReference type="NCBI Taxonomy" id="1348612"/>
    <lineage>
        <taxon>Eukaryota</taxon>
        <taxon>Fungi</taxon>
        <taxon>Fungi incertae sedis</taxon>
        <taxon>Mucoromycota</taxon>
        <taxon>Glomeromycotina</taxon>
        <taxon>Glomeromycetes</taxon>
        <taxon>Diversisporales</taxon>
        <taxon>Diversisporaceae</taxon>
        <taxon>Diversispora</taxon>
    </lineage>
</organism>
<keyword evidence="2" id="KW-0812">Transmembrane</keyword>
<dbReference type="Proteomes" id="UP000266861">
    <property type="component" value="Unassembled WGS sequence"/>
</dbReference>
<reference evidence="3 4" key="1">
    <citation type="submission" date="2018-08" db="EMBL/GenBank/DDBJ databases">
        <title>Genome and evolution of the arbuscular mycorrhizal fungus Diversispora epigaea (formerly Glomus versiforme) and its bacterial endosymbionts.</title>
        <authorList>
            <person name="Sun X."/>
            <person name="Fei Z."/>
            <person name="Harrison M."/>
        </authorList>
    </citation>
    <scope>NUCLEOTIDE SEQUENCE [LARGE SCALE GENOMIC DNA]</scope>
    <source>
        <strain evidence="3 4">IT104</strain>
    </source>
</reference>
<feature type="compositionally biased region" description="Polar residues" evidence="1">
    <location>
        <begin position="68"/>
        <end position="77"/>
    </location>
</feature>
<name>A0A397JAQ2_9GLOM</name>
<comment type="caution">
    <text evidence="3">The sequence shown here is derived from an EMBL/GenBank/DDBJ whole genome shotgun (WGS) entry which is preliminary data.</text>
</comment>
<dbReference type="EMBL" id="PQFF01000109">
    <property type="protein sequence ID" value="RHZ81860.1"/>
    <property type="molecule type" value="Genomic_DNA"/>
</dbReference>
<dbReference type="AlphaFoldDB" id="A0A397JAQ2"/>
<evidence type="ECO:0000256" key="1">
    <source>
        <dbReference type="SAM" id="MobiDB-lite"/>
    </source>
</evidence>
<gene>
    <name evidence="3" type="ORF">Glove_117g282</name>
</gene>
<accession>A0A397JAQ2</accession>
<sequence length="91" mass="10632">MEMIYSVIPENTIFYVIIAVVFIYLRKSPHPIPATLDTTIKDLKRDILALKNDMNRMQNETEWRSEARSQGQASVLSHRNRNPLGQIYRTI</sequence>
<dbReference type="OrthoDB" id="2436865at2759"/>
<feature type="region of interest" description="Disordered" evidence="1">
    <location>
        <begin position="59"/>
        <end position="91"/>
    </location>
</feature>
<protein>
    <submittedName>
        <fullName evidence="3">Uncharacterized protein</fullName>
    </submittedName>
</protein>
<keyword evidence="2" id="KW-1133">Transmembrane helix</keyword>
<evidence type="ECO:0000313" key="4">
    <source>
        <dbReference type="Proteomes" id="UP000266861"/>
    </source>
</evidence>
<evidence type="ECO:0000256" key="2">
    <source>
        <dbReference type="SAM" id="Phobius"/>
    </source>
</evidence>
<proteinExistence type="predicted"/>
<keyword evidence="2" id="KW-0472">Membrane</keyword>